<evidence type="ECO:0000256" key="2">
    <source>
        <dbReference type="ARBA" id="ARBA00005189"/>
    </source>
</evidence>
<dbReference type="InterPro" id="IPR009721">
    <property type="entry name" value="O-acyltransferase_WSD1_C"/>
</dbReference>
<keyword evidence="12" id="KW-1185">Reference proteome</keyword>
<dbReference type="InterPro" id="IPR045034">
    <property type="entry name" value="O-acyltransferase_WSD1-like"/>
</dbReference>
<keyword evidence="8" id="KW-0472">Membrane</keyword>
<comment type="catalytic activity">
    <reaction evidence="6">
        <text>a long chain fatty alcohol + a fatty acyl-CoA = a long-chain alcohol wax ester + CoA</text>
        <dbReference type="Rhea" id="RHEA:38443"/>
        <dbReference type="ChEBI" id="CHEBI:17135"/>
        <dbReference type="ChEBI" id="CHEBI:57287"/>
        <dbReference type="ChEBI" id="CHEBI:77636"/>
        <dbReference type="ChEBI" id="CHEBI:235323"/>
        <dbReference type="EC" id="2.3.1.75"/>
    </reaction>
</comment>
<evidence type="ECO:0000313" key="11">
    <source>
        <dbReference type="EMBL" id="OXA52302.1"/>
    </source>
</evidence>
<keyword evidence="8" id="KW-1133">Transmembrane helix</keyword>
<proteinExistence type="inferred from homology"/>
<evidence type="ECO:0000256" key="5">
    <source>
        <dbReference type="ARBA" id="ARBA00024360"/>
    </source>
</evidence>
<dbReference type="GO" id="GO:0005886">
    <property type="term" value="C:plasma membrane"/>
    <property type="evidence" value="ECO:0007669"/>
    <property type="project" value="TreeGrafter"/>
</dbReference>
<evidence type="ECO:0000313" key="12">
    <source>
        <dbReference type="Proteomes" id="UP000198287"/>
    </source>
</evidence>
<evidence type="ECO:0000259" key="9">
    <source>
        <dbReference type="Pfam" id="PF03007"/>
    </source>
</evidence>
<feature type="transmembrane region" description="Helical" evidence="8">
    <location>
        <begin position="20"/>
        <end position="45"/>
    </location>
</feature>
<comment type="caution">
    <text evidence="11">The sequence shown here is derived from an EMBL/GenBank/DDBJ whole genome shotgun (WGS) entry which is preliminary data.</text>
</comment>
<dbReference type="EMBL" id="LNIX01000007">
    <property type="protein sequence ID" value="OXA52302.1"/>
    <property type="molecule type" value="Genomic_DNA"/>
</dbReference>
<dbReference type="InterPro" id="IPR004255">
    <property type="entry name" value="O-acyltransferase_WSD1_N"/>
</dbReference>
<dbReference type="AlphaFoldDB" id="A0A226E3J2"/>
<dbReference type="GO" id="GO:0004144">
    <property type="term" value="F:diacylglycerol O-acyltransferase activity"/>
    <property type="evidence" value="ECO:0007669"/>
    <property type="project" value="UniProtKB-EC"/>
</dbReference>
<name>A0A226E3J2_FOLCA</name>
<comment type="pathway">
    <text evidence="1">Glycerolipid metabolism; triacylglycerol biosynthesis.</text>
</comment>
<evidence type="ECO:0000256" key="6">
    <source>
        <dbReference type="ARBA" id="ARBA00047604"/>
    </source>
</evidence>
<accession>A0A226E3J2</accession>
<protein>
    <submittedName>
        <fullName evidence="11">Uncharacterized protein</fullName>
    </submittedName>
</protein>
<keyword evidence="3" id="KW-0808">Transferase</keyword>
<comment type="catalytic activity">
    <reaction evidence="7">
        <text>an acyl-CoA + a 1,2-diacyl-sn-glycerol = a triacyl-sn-glycerol + CoA</text>
        <dbReference type="Rhea" id="RHEA:10868"/>
        <dbReference type="ChEBI" id="CHEBI:17815"/>
        <dbReference type="ChEBI" id="CHEBI:57287"/>
        <dbReference type="ChEBI" id="CHEBI:58342"/>
        <dbReference type="ChEBI" id="CHEBI:64615"/>
        <dbReference type="EC" id="2.3.1.20"/>
    </reaction>
</comment>
<dbReference type="PANTHER" id="PTHR31650:SF1">
    <property type="entry name" value="WAX ESTER SYNTHASE_DIACYLGLYCEROL ACYLTRANSFERASE 4-RELATED"/>
    <property type="match status" value="1"/>
</dbReference>
<dbReference type="Proteomes" id="UP000198287">
    <property type="component" value="Unassembled WGS sequence"/>
</dbReference>
<evidence type="ECO:0000256" key="4">
    <source>
        <dbReference type="ARBA" id="ARBA00023315"/>
    </source>
</evidence>
<dbReference type="Pfam" id="PF06974">
    <property type="entry name" value="WS_DGAT_C"/>
    <property type="match status" value="1"/>
</dbReference>
<gene>
    <name evidence="11" type="ORF">Fcan01_13345</name>
</gene>
<evidence type="ECO:0000256" key="3">
    <source>
        <dbReference type="ARBA" id="ARBA00022679"/>
    </source>
</evidence>
<evidence type="ECO:0000256" key="8">
    <source>
        <dbReference type="SAM" id="Phobius"/>
    </source>
</evidence>
<reference evidence="11 12" key="1">
    <citation type="submission" date="2015-12" db="EMBL/GenBank/DDBJ databases">
        <title>The genome of Folsomia candida.</title>
        <authorList>
            <person name="Faddeeva A."/>
            <person name="Derks M.F."/>
            <person name="Anvar Y."/>
            <person name="Smit S."/>
            <person name="Van Straalen N."/>
            <person name="Roelofs D."/>
        </authorList>
    </citation>
    <scope>NUCLEOTIDE SEQUENCE [LARGE SCALE GENOMIC DNA]</scope>
    <source>
        <strain evidence="11 12">VU population</strain>
        <tissue evidence="11">Whole body</tissue>
    </source>
</reference>
<keyword evidence="4" id="KW-0012">Acyltransferase</keyword>
<dbReference type="GO" id="GO:0019432">
    <property type="term" value="P:triglyceride biosynthetic process"/>
    <property type="evidence" value="ECO:0007669"/>
    <property type="project" value="UniProtKB-UniPathway"/>
</dbReference>
<evidence type="ECO:0000256" key="1">
    <source>
        <dbReference type="ARBA" id="ARBA00004771"/>
    </source>
</evidence>
<comment type="similarity">
    <text evidence="5">In the N-terminal section; belongs to the long-chain O-acyltransferase family.</text>
</comment>
<dbReference type="UniPathway" id="UPA00282"/>
<comment type="pathway">
    <text evidence="2">Lipid metabolism.</text>
</comment>
<organism evidence="11 12">
    <name type="scientific">Folsomia candida</name>
    <name type="common">Springtail</name>
    <dbReference type="NCBI Taxonomy" id="158441"/>
    <lineage>
        <taxon>Eukaryota</taxon>
        <taxon>Metazoa</taxon>
        <taxon>Ecdysozoa</taxon>
        <taxon>Arthropoda</taxon>
        <taxon>Hexapoda</taxon>
        <taxon>Collembola</taxon>
        <taxon>Entomobryomorpha</taxon>
        <taxon>Isotomoidea</taxon>
        <taxon>Isotomidae</taxon>
        <taxon>Proisotominae</taxon>
        <taxon>Folsomia</taxon>
    </lineage>
</organism>
<evidence type="ECO:0000256" key="7">
    <source>
        <dbReference type="ARBA" id="ARBA00048109"/>
    </source>
</evidence>
<sequence length="500" mass="57408">MGPRWVVHSDMVRKTAWELYMTVLGLLISLLIPVMLIFFIPTLIWRPIAKALRPYLRPDLDEMLSCSSSVFAQVDDDDYVKSMIVMHGSLKGVLDYDLFVQQVKERLLDCKEEESGDLRYPQLKQYITNWVGYKFWKWEEDFHVKNHVHLINENNLEMRPDDLLTISKNLLCGTFEARRSPWDMTLIPGVMLNGELSTFLIIRSHHALADGYSLLFLVQRLFGESRPRAPLTPKCTSLEIGYFLRLPYKVLRIFGELAHNTASSFLWKIPETQKSREWSIYQGDRVKVTSIIKIKRHFGVSFTAVVFSLLCGGLQRFIARHGKGPGIRALPSAITVPVKSHPDKLCNKFSFAMFSYPVGVQDPVERLSTVHNNFEDLRDSPVPIIGYFAFRLHGSHFNCVGKLINSYRYAPFVTSYFPTGQPNWVLQDCPVDYMTFFLRVQQGQQGAMLCVSAFHNSISLNAVFNASLLSQEEVIELGRDIEEEAEILLEAIEFHEKKVL</sequence>
<feature type="domain" description="O-acyltransferase WSD1 C-terminal" evidence="10">
    <location>
        <begin position="347"/>
        <end position="470"/>
    </location>
</feature>
<dbReference type="Pfam" id="PF03007">
    <property type="entry name" value="WS_DGAT_cat"/>
    <property type="match status" value="1"/>
</dbReference>
<evidence type="ECO:0000259" key="10">
    <source>
        <dbReference type="Pfam" id="PF06974"/>
    </source>
</evidence>
<keyword evidence="8" id="KW-0812">Transmembrane</keyword>
<dbReference type="PANTHER" id="PTHR31650">
    <property type="entry name" value="O-ACYLTRANSFERASE (WSD1-LIKE) FAMILY PROTEIN"/>
    <property type="match status" value="1"/>
</dbReference>
<dbReference type="OrthoDB" id="8196708at2759"/>
<feature type="domain" description="O-acyltransferase WSD1-like N-terminal" evidence="9">
    <location>
        <begin position="124"/>
        <end position="231"/>
    </location>
</feature>
<dbReference type="GO" id="GO:0047196">
    <property type="term" value="F:long-chain-alcohol O-fatty-acyltransferase activity"/>
    <property type="evidence" value="ECO:0007669"/>
    <property type="project" value="UniProtKB-EC"/>
</dbReference>